<name>A0AAN7D624_9FUNG</name>
<feature type="region of interest" description="Disordered" evidence="1">
    <location>
        <begin position="44"/>
        <end position="102"/>
    </location>
</feature>
<protein>
    <submittedName>
        <fullName evidence="2">Uncharacterized protein</fullName>
    </submittedName>
</protein>
<feature type="region of interest" description="Disordered" evidence="1">
    <location>
        <begin position="125"/>
        <end position="235"/>
    </location>
</feature>
<dbReference type="Proteomes" id="UP001304243">
    <property type="component" value="Unassembled WGS sequence"/>
</dbReference>
<feature type="compositionally biased region" description="Polar residues" evidence="1">
    <location>
        <begin position="78"/>
        <end position="98"/>
    </location>
</feature>
<evidence type="ECO:0000313" key="3">
    <source>
        <dbReference type="Proteomes" id="UP001304243"/>
    </source>
</evidence>
<dbReference type="AlphaFoldDB" id="A0AAN7D624"/>
<dbReference type="GeneID" id="89951432"/>
<feature type="compositionally biased region" description="Low complexity" evidence="1">
    <location>
        <begin position="181"/>
        <end position="196"/>
    </location>
</feature>
<evidence type="ECO:0000313" key="2">
    <source>
        <dbReference type="EMBL" id="KAK4509395.1"/>
    </source>
</evidence>
<feature type="compositionally biased region" description="Basic and acidic residues" evidence="1">
    <location>
        <begin position="125"/>
        <end position="139"/>
    </location>
</feature>
<accession>A0AAN7D624</accession>
<proteinExistence type="predicted"/>
<feature type="compositionally biased region" description="Pro residues" evidence="1">
    <location>
        <begin position="144"/>
        <end position="161"/>
    </location>
</feature>
<gene>
    <name evidence="2" type="ORF">ATC70_007746</name>
</gene>
<keyword evidence="3" id="KW-1185">Reference proteome</keyword>
<comment type="caution">
    <text evidence="2">The sequence shown here is derived from an EMBL/GenBank/DDBJ whole genome shotgun (WGS) entry which is preliminary data.</text>
</comment>
<dbReference type="EMBL" id="JASEJX010000039">
    <property type="protein sequence ID" value="KAK4509395.1"/>
    <property type="molecule type" value="Genomic_DNA"/>
</dbReference>
<evidence type="ECO:0000256" key="1">
    <source>
        <dbReference type="SAM" id="MobiDB-lite"/>
    </source>
</evidence>
<organism evidence="2 3">
    <name type="scientific">Mucor velutinosus</name>
    <dbReference type="NCBI Taxonomy" id="708070"/>
    <lineage>
        <taxon>Eukaryota</taxon>
        <taxon>Fungi</taxon>
        <taxon>Fungi incertae sedis</taxon>
        <taxon>Mucoromycota</taxon>
        <taxon>Mucoromycotina</taxon>
        <taxon>Mucoromycetes</taxon>
        <taxon>Mucorales</taxon>
        <taxon>Mucorineae</taxon>
        <taxon>Mucoraceae</taxon>
        <taxon>Mucor</taxon>
    </lineage>
</organism>
<sequence length="235" mass="26849">MKDTIFEIKQSTARENITFHFQPNDQFDAVKEAIVRKFNNKRKLSTASPMEGSSPIHLQQHIGGLPSPPVEEKKVIAISTSPKRLKEQSSSPPSLTSQEIREKIQYLKEEKHSLFQLIKQMMMEEENKKRQAKAEERISQQRQAPPPPLPPQSAPAPPPAQQQPKKKSRWGAPTAASVDTSPFYSSNSNQSSYFYPRPTPPSSRYNSSHPYSNQQRPRQHPSQHHYSLSRPPYSR</sequence>
<reference evidence="2 3" key="1">
    <citation type="submission" date="2022-11" db="EMBL/GenBank/DDBJ databases">
        <title>Mucor velutinosus strain NIH1002 WGS.</title>
        <authorList>
            <person name="Subramanian P."/>
            <person name="Mullikin J.C."/>
            <person name="Segre J.A."/>
            <person name="Zelazny A.M."/>
        </authorList>
    </citation>
    <scope>NUCLEOTIDE SEQUENCE [LARGE SCALE GENOMIC DNA]</scope>
    <source>
        <strain evidence="2 3">NIH1002</strain>
    </source>
</reference>
<dbReference type="RefSeq" id="XP_064676061.1">
    <property type="nucleotide sequence ID" value="XM_064827004.1"/>
</dbReference>
<feature type="compositionally biased region" description="Polar residues" evidence="1">
    <location>
        <begin position="202"/>
        <end position="213"/>
    </location>
</feature>